<keyword evidence="2" id="KW-0539">Nucleus</keyword>
<sequence>MEPASSSTAAAIITEDENQGEEEVAIPEPEPEEEEEEEKVETEEDVLVNKAQEFMTKIITFQLNPSPKLIHALASMLETEESRYVEESGDSSPSNGRASHNIGRLGNLVRYPHVFEDDVVENIKKWVMDDNVRLSVDEYKEKHEHCGDQPTDSEMLKTYGTGLLAVCLAGGGQVVEDVLTSGLSAKLMRYLRTRVLGETSTNQKEVSYLAEGKNTAGATCIRGREDNRGRFRQALDATHLGDEVLLDDRSIERDRDKRISLKQVHGEEQLDDDLSEGGGICEVDEDGVELIEEEIRHNRESRDGKAKFSERYGTSIRDEDADENTRDDPSRRRANRWSRLRGKGRSIEGALENERALTSPVSGIKLGQGRSIRERNVLRNTEMRGAADPKKQSSKNDADSIHMGREDNDDRFLECKVGTKDISDLVKKATRAAEAEAMAANAPAEAIKAAGDAAAELVNTAALEALKTTNDEEAAVLAASEAASTVVDAANATEVSRHVKII</sequence>
<evidence type="ECO:0000313" key="5">
    <source>
        <dbReference type="Proteomes" id="UP000631114"/>
    </source>
</evidence>
<dbReference type="AlphaFoldDB" id="A0A835M2N5"/>
<evidence type="ECO:0000256" key="3">
    <source>
        <dbReference type="SAM" id="MobiDB-lite"/>
    </source>
</evidence>
<dbReference type="GO" id="GO:0080008">
    <property type="term" value="C:Cul4-RING E3 ubiquitin ligase complex"/>
    <property type="evidence" value="ECO:0007669"/>
    <property type="project" value="TreeGrafter"/>
</dbReference>
<feature type="region of interest" description="Disordered" evidence="3">
    <location>
        <begin position="365"/>
        <end position="405"/>
    </location>
</feature>
<reference evidence="4 5" key="1">
    <citation type="submission" date="2020-10" db="EMBL/GenBank/DDBJ databases">
        <title>The Coptis chinensis genome and diversification of protoberbering-type alkaloids.</title>
        <authorList>
            <person name="Wang B."/>
            <person name="Shu S."/>
            <person name="Song C."/>
            <person name="Liu Y."/>
        </authorList>
    </citation>
    <scope>NUCLEOTIDE SEQUENCE [LARGE SCALE GENOMIC DNA]</scope>
    <source>
        <strain evidence="4">HL-2020</strain>
        <tissue evidence="4">Leaf</tissue>
    </source>
</reference>
<feature type="compositionally biased region" description="Acidic residues" evidence="3">
    <location>
        <begin position="14"/>
        <end position="41"/>
    </location>
</feature>
<dbReference type="GO" id="GO:0016567">
    <property type="term" value="P:protein ubiquitination"/>
    <property type="evidence" value="ECO:0007669"/>
    <property type="project" value="InterPro"/>
</dbReference>
<gene>
    <name evidence="4" type="ORF">IFM89_009867</name>
</gene>
<accession>A0A835M2N5</accession>
<feature type="compositionally biased region" description="Low complexity" evidence="3">
    <location>
        <begin position="1"/>
        <end position="13"/>
    </location>
</feature>
<feature type="region of interest" description="Disordered" evidence="3">
    <location>
        <begin position="295"/>
        <end position="338"/>
    </location>
</feature>
<keyword evidence="5" id="KW-1185">Reference proteome</keyword>
<dbReference type="GO" id="GO:0005634">
    <property type="term" value="C:nucleus"/>
    <property type="evidence" value="ECO:0007669"/>
    <property type="project" value="UniProtKB-SubCell"/>
</dbReference>
<proteinExistence type="predicted"/>
<feature type="compositionally biased region" description="Basic and acidic residues" evidence="3">
    <location>
        <begin position="371"/>
        <end position="405"/>
    </location>
</feature>
<evidence type="ECO:0000256" key="1">
    <source>
        <dbReference type="ARBA" id="ARBA00004123"/>
    </source>
</evidence>
<dbReference type="InterPro" id="IPR033270">
    <property type="entry name" value="VPRBP/DCAF1"/>
</dbReference>
<dbReference type="PANTHER" id="PTHR13129:SF4">
    <property type="entry name" value="DDB1- AND CUL4-ASSOCIATED FACTOR 1"/>
    <property type="match status" value="1"/>
</dbReference>
<evidence type="ECO:0000313" key="4">
    <source>
        <dbReference type="EMBL" id="KAF9608501.1"/>
    </source>
</evidence>
<comment type="subcellular location">
    <subcellularLocation>
        <location evidence="1">Nucleus</location>
    </subcellularLocation>
</comment>
<dbReference type="OrthoDB" id="27563at2759"/>
<organism evidence="4 5">
    <name type="scientific">Coptis chinensis</name>
    <dbReference type="NCBI Taxonomy" id="261450"/>
    <lineage>
        <taxon>Eukaryota</taxon>
        <taxon>Viridiplantae</taxon>
        <taxon>Streptophyta</taxon>
        <taxon>Embryophyta</taxon>
        <taxon>Tracheophyta</taxon>
        <taxon>Spermatophyta</taxon>
        <taxon>Magnoliopsida</taxon>
        <taxon>Ranunculales</taxon>
        <taxon>Ranunculaceae</taxon>
        <taxon>Coptidoideae</taxon>
        <taxon>Coptis</taxon>
    </lineage>
</organism>
<comment type="caution">
    <text evidence="4">The sequence shown here is derived from an EMBL/GenBank/DDBJ whole genome shotgun (WGS) entry which is preliminary data.</text>
</comment>
<feature type="compositionally biased region" description="Basic and acidic residues" evidence="3">
    <location>
        <begin position="295"/>
        <end position="310"/>
    </location>
</feature>
<protein>
    <submittedName>
        <fullName evidence="4">Uncharacterized protein</fullName>
    </submittedName>
</protein>
<evidence type="ECO:0000256" key="2">
    <source>
        <dbReference type="ARBA" id="ARBA00023242"/>
    </source>
</evidence>
<feature type="region of interest" description="Disordered" evidence="3">
    <location>
        <begin position="1"/>
        <end position="41"/>
    </location>
</feature>
<dbReference type="EMBL" id="JADFTS010000004">
    <property type="protein sequence ID" value="KAF9608501.1"/>
    <property type="molecule type" value="Genomic_DNA"/>
</dbReference>
<dbReference type="Proteomes" id="UP000631114">
    <property type="component" value="Unassembled WGS sequence"/>
</dbReference>
<dbReference type="PANTHER" id="PTHR13129">
    <property type="entry name" value="VPRBP PROTEIN-RELATED"/>
    <property type="match status" value="1"/>
</dbReference>
<name>A0A835M2N5_9MAGN</name>